<evidence type="ECO:0000313" key="3">
    <source>
        <dbReference type="EMBL" id="OBK84414.1"/>
    </source>
</evidence>
<name>A0A1A3TP45_MYCSD</name>
<gene>
    <name evidence="3" type="ORF">A5648_09970</name>
</gene>
<dbReference type="EMBL" id="LZMF01000128">
    <property type="protein sequence ID" value="OBK84414.1"/>
    <property type="molecule type" value="Genomic_DNA"/>
</dbReference>
<dbReference type="Proteomes" id="UP000093759">
    <property type="component" value="Unassembled WGS sequence"/>
</dbReference>
<feature type="region of interest" description="Disordered" evidence="1">
    <location>
        <begin position="63"/>
        <end position="82"/>
    </location>
</feature>
<evidence type="ECO:0000256" key="2">
    <source>
        <dbReference type="SAM" id="Phobius"/>
    </source>
</evidence>
<proteinExistence type="predicted"/>
<sequence>MLTGWRTVPRGRARRHARVGALVAGGTAAVAMGVVGCTSIIGGTPEADTSAAPAYRSSVSASVSASEATSSIRETQRQQSMTTQAVRGACGRFASSSSDAVDTVNKYVEAFNSGGDIPGTAGPAVEALNHSADEVSGAINEKLSTDLKDAFTTYADAARGVATAISSKAPVSVYNARKDELNRAREKGMQLCRAF</sequence>
<dbReference type="RefSeq" id="WP_065025918.1">
    <property type="nucleotide sequence ID" value="NZ_LZMF01000128.1"/>
</dbReference>
<evidence type="ECO:0000313" key="4">
    <source>
        <dbReference type="Proteomes" id="UP000093759"/>
    </source>
</evidence>
<reference evidence="4" key="1">
    <citation type="submission" date="2016-06" db="EMBL/GenBank/DDBJ databases">
        <authorList>
            <person name="Sutton G."/>
            <person name="Brinkac L."/>
            <person name="Sanka R."/>
            <person name="Adams M."/>
            <person name="Lau E."/>
            <person name="Garcia-Basteiro A."/>
            <person name="Lopez-Varela E."/>
            <person name="Palencia S."/>
        </authorList>
    </citation>
    <scope>NUCLEOTIDE SEQUENCE [LARGE SCALE GENOMIC DNA]</scope>
    <source>
        <strain evidence="4">1274684.2</strain>
    </source>
</reference>
<keyword evidence="2" id="KW-0812">Transmembrane</keyword>
<accession>A0A1A3TP45</accession>
<keyword evidence="2" id="KW-1133">Transmembrane helix</keyword>
<evidence type="ECO:0000256" key="1">
    <source>
        <dbReference type="SAM" id="MobiDB-lite"/>
    </source>
</evidence>
<protein>
    <submittedName>
        <fullName evidence="3">Uncharacterized protein</fullName>
    </submittedName>
</protein>
<dbReference type="AlphaFoldDB" id="A0A1A3TP45"/>
<keyword evidence="2" id="KW-0472">Membrane</keyword>
<organism evidence="3 4">
    <name type="scientific">Mycolicibacter sinensis (strain JDM601)</name>
    <name type="common">Mycobacterium sinense</name>
    <dbReference type="NCBI Taxonomy" id="875328"/>
    <lineage>
        <taxon>Bacteria</taxon>
        <taxon>Bacillati</taxon>
        <taxon>Actinomycetota</taxon>
        <taxon>Actinomycetes</taxon>
        <taxon>Mycobacteriales</taxon>
        <taxon>Mycobacteriaceae</taxon>
        <taxon>Mycolicibacter</taxon>
    </lineage>
</organism>
<comment type="caution">
    <text evidence="3">The sequence shown here is derived from an EMBL/GenBank/DDBJ whole genome shotgun (WGS) entry which is preliminary data.</text>
</comment>
<feature type="transmembrane region" description="Helical" evidence="2">
    <location>
        <begin position="21"/>
        <end position="41"/>
    </location>
</feature>